<organism evidence="2 3">
    <name type="scientific">Acinetobacter bereziniae</name>
    <name type="common">Acinetobacter genomosp. 10</name>
    <dbReference type="NCBI Taxonomy" id="106648"/>
    <lineage>
        <taxon>Bacteria</taxon>
        <taxon>Pseudomonadati</taxon>
        <taxon>Pseudomonadota</taxon>
        <taxon>Gammaproteobacteria</taxon>
        <taxon>Moraxellales</taxon>
        <taxon>Moraxellaceae</taxon>
        <taxon>Acinetobacter</taxon>
    </lineage>
</organism>
<evidence type="ECO:0000313" key="3">
    <source>
        <dbReference type="Proteomes" id="UP000490535"/>
    </source>
</evidence>
<dbReference type="EMBL" id="WNDP01000083">
    <property type="protein sequence ID" value="KAF1023001.1"/>
    <property type="molecule type" value="Genomic_DNA"/>
</dbReference>
<gene>
    <name evidence="2" type="ORF">GAK29_03046</name>
</gene>
<reference evidence="3" key="1">
    <citation type="journal article" date="2020" name="MBio">
        <title>Horizontal gene transfer to a defensive symbiont with a reduced genome amongst a multipartite beetle microbiome.</title>
        <authorList>
            <person name="Waterworth S.C."/>
            <person name="Florez L.V."/>
            <person name="Rees E.R."/>
            <person name="Hertweck C."/>
            <person name="Kaltenpoth M."/>
            <person name="Kwan J.C."/>
        </authorList>
    </citation>
    <scope>NUCLEOTIDE SEQUENCE [LARGE SCALE GENOMIC DNA]</scope>
</reference>
<sequence>MIYILYFLTGTIVVINLFIFFQCLGMLYPSKIKLKPITKEKAQFEFNTKVKNIEQELIELGFCVLGYSALTNISMMLLKHDQTNVVCLIYMDKYNKKISYEFYLKSLLGKDIFIASCEMPIGFEHVDGERCRFPVDFTPKIAYLSVLEYINNNALDGSLDTVEKLLFLITDYMEKHAKYLTQRGWLYSTDTDVEYQRVSFKGALVLFFRLGIPTSFYILYKENKRFKDKFM</sequence>
<feature type="transmembrane region" description="Helical" evidence="1">
    <location>
        <begin position="6"/>
        <end position="28"/>
    </location>
</feature>
<name>A0A833UBH2_ACIBZ</name>
<dbReference type="Proteomes" id="UP000490535">
    <property type="component" value="Unassembled WGS sequence"/>
</dbReference>
<evidence type="ECO:0000313" key="2">
    <source>
        <dbReference type="EMBL" id="KAF1023001.1"/>
    </source>
</evidence>
<proteinExistence type="predicted"/>
<keyword evidence="1" id="KW-0812">Transmembrane</keyword>
<evidence type="ECO:0000256" key="1">
    <source>
        <dbReference type="SAM" id="Phobius"/>
    </source>
</evidence>
<comment type="caution">
    <text evidence="2">The sequence shown here is derived from an EMBL/GenBank/DDBJ whole genome shotgun (WGS) entry which is preliminary data.</text>
</comment>
<accession>A0A833UBH2</accession>
<protein>
    <submittedName>
        <fullName evidence="2">Uncharacterized protein</fullName>
    </submittedName>
</protein>
<dbReference type="AlphaFoldDB" id="A0A833UBH2"/>
<keyword evidence="1" id="KW-1133">Transmembrane helix</keyword>
<keyword evidence="1" id="KW-0472">Membrane</keyword>